<protein>
    <recommendedName>
        <fullName evidence="2">cysteine-S-conjugate beta-lyase</fullName>
        <ecNumber evidence="2">4.4.1.13</ecNumber>
    </recommendedName>
</protein>
<dbReference type="Proteomes" id="UP000609323">
    <property type="component" value="Unassembled WGS sequence"/>
</dbReference>
<evidence type="ECO:0000313" key="7">
    <source>
        <dbReference type="EMBL" id="GGA27258.1"/>
    </source>
</evidence>
<dbReference type="CDD" id="cd00609">
    <property type="entry name" value="AAT_like"/>
    <property type="match status" value="1"/>
</dbReference>
<keyword evidence="8" id="KW-1185">Reference proteome</keyword>
<dbReference type="PANTHER" id="PTHR43525:SF1">
    <property type="entry name" value="PROTEIN MALY"/>
    <property type="match status" value="1"/>
</dbReference>
<evidence type="ECO:0000256" key="3">
    <source>
        <dbReference type="ARBA" id="ARBA00022898"/>
    </source>
</evidence>
<feature type="domain" description="Aminotransferase class I/classII large" evidence="6">
    <location>
        <begin position="34"/>
        <end position="391"/>
    </location>
</feature>
<gene>
    <name evidence="7" type="primary">patB</name>
    <name evidence="7" type="ORF">GCM10010917_10140</name>
</gene>
<dbReference type="Gene3D" id="3.90.1150.10">
    <property type="entry name" value="Aspartate Aminotransferase, domain 1"/>
    <property type="match status" value="1"/>
</dbReference>
<accession>A0ABQ1FRQ9</accession>
<evidence type="ECO:0000313" key="8">
    <source>
        <dbReference type="Proteomes" id="UP000609323"/>
    </source>
</evidence>
<keyword evidence="4" id="KW-0456">Lyase</keyword>
<proteinExistence type="inferred from homology"/>
<dbReference type="Pfam" id="PF00155">
    <property type="entry name" value="Aminotran_1_2"/>
    <property type="match status" value="1"/>
</dbReference>
<dbReference type="InterPro" id="IPR015422">
    <property type="entry name" value="PyrdxlP-dep_Trfase_small"/>
</dbReference>
<dbReference type="InterPro" id="IPR004839">
    <property type="entry name" value="Aminotransferase_I/II_large"/>
</dbReference>
<dbReference type="InterPro" id="IPR027619">
    <property type="entry name" value="C-S_lyase_PatB-like"/>
</dbReference>
<comment type="cofactor">
    <cofactor evidence="1">
        <name>pyridoxal 5'-phosphate</name>
        <dbReference type="ChEBI" id="CHEBI:597326"/>
    </cofactor>
</comment>
<organism evidence="7 8">
    <name type="scientific">Paenibacillus physcomitrellae</name>
    <dbReference type="NCBI Taxonomy" id="1619311"/>
    <lineage>
        <taxon>Bacteria</taxon>
        <taxon>Bacillati</taxon>
        <taxon>Bacillota</taxon>
        <taxon>Bacilli</taxon>
        <taxon>Bacillales</taxon>
        <taxon>Paenibacillaceae</taxon>
        <taxon>Paenibacillus</taxon>
    </lineage>
</organism>
<evidence type="ECO:0000259" key="6">
    <source>
        <dbReference type="Pfam" id="PF00155"/>
    </source>
</evidence>
<comment type="similarity">
    <text evidence="5">Belongs to the class-II pyridoxal-phosphate-dependent aminotransferase family. MalY/PatB cystathionine beta-lyase subfamily.</text>
</comment>
<dbReference type="EC" id="4.4.1.13" evidence="2"/>
<dbReference type="InterPro" id="IPR015421">
    <property type="entry name" value="PyrdxlP-dep_Trfase_major"/>
</dbReference>
<dbReference type="Gene3D" id="3.40.640.10">
    <property type="entry name" value="Type I PLP-dependent aspartate aminotransferase-like (Major domain)"/>
    <property type="match status" value="1"/>
</dbReference>
<evidence type="ECO:0000256" key="5">
    <source>
        <dbReference type="ARBA" id="ARBA00037974"/>
    </source>
</evidence>
<dbReference type="InterPro" id="IPR051798">
    <property type="entry name" value="Class-II_PLP-Dep_Aminotrans"/>
</dbReference>
<sequence length="401" mass="45065">MPSFDTPIDRTNTSSEKWGSLARIFGSEDVLPMWVADMDFKVPEAVIQALHEKVDHGVFGYSFLSDDYKEAVAGWMLRRHHWKIDPQSIVYAPGVVPALYHLVETFTEAGEEVIIQPPVYPPFAKVVNNLERKLLLNPLRELEGGHYEMDFEQLETLMSGTSGKAKMLILCSPHNPVGRVWTREELLKLHELAEHYGVLVVSDEIHADLVFEPNAHVPYASLSEQASQHSVICTAPSKTFNLAALNTSNIIIANPELREKFVHNLSTREVAHAGIFGLTAAEAAYKHGDAWLDDCLAYIRSNMEYVQQYMARYQKADGTPLVKTLLPEATYLLWLDFRELGLSADELNAFMIKEARLGLNNGAPFGKEGEGFMRMNLACARSIVEEAMSRLDKAMEHYIGK</sequence>
<evidence type="ECO:0000256" key="2">
    <source>
        <dbReference type="ARBA" id="ARBA00012224"/>
    </source>
</evidence>
<dbReference type="PANTHER" id="PTHR43525">
    <property type="entry name" value="PROTEIN MALY"/>
    <property type="match status" value="1"/>
</dbReference>
<evidence type="ECO:0000256" key="4">
    <source>
        <dbReference type="ARBA" id="ARBA00023239"/>
    </source>
</evidence>
<dbReference type="EMBL" id="BMHF01000002">
    <property type="protein sequence ID" value="GGA27258.1"/>
    <property type="molecule type" value="Genomic_DNA"/>
</dbReference>
<reference evidence="8" key="1">
    <citation type="journal article" date="2019" name="Int. J. Syst. Evol. Microbiol.">
        <title>The Global Catalogue of Microorganisms (GCM) 10K type strain sequencing project: providing services to taxonomists for standard genome sequencing and annotation.</title>
        <authorList>
            <consortium name="The Broad Institute Genomics Platform"/>
            <consortium name="The Broad Institute Genome Sequencing Center for Infectious Disease"/>
            <person name="Wu L."/>
            <person name="Ma J."/>
        </authorList>
    </citation>
    <scope>NUCLEOTIDE SEQUENCE [LARGE SCALE GENOMIC DNA]</scope>
    <source>
        <strain evidence="8">CGMCC 1.15044</strain>
    </source>
</reference>
<name>A0ABQ1FRQ9_9BACL</name>
<comment type="caution">
    <text evidence="7">The sequence shown here is derived from an EMBL/GenBank/DDBJ whole genome shotgun (WGS) entry which is preliminary data.</text>
</comment>
<dbReference type="NCBIfam" id="TIGR04350">
    <property type="entry name" value="C_S_lyase_PatB"/>
    <property type="match status" value="1"/>
</dbReference>
<dbReference type="SUPFAM" id="SSF53383">
    <property type="entry name" value="PLP-dependent transferases"/>
    <property type="match status" value="1"/>
</dbReference>
<dbReference type="InterPro" id="IPR015424">
    <property type="entry name" value="PyrdxlP-dep_Trfase"/>
</dbReference>
<evidence type="ECO:0000256" key="1">
    <source>
        <dbReference type="ARBA" id="ARBA00001933"/>
    </source>
</evidence>
<dbReference type="RefSeq" id="WP_094095486.1">
    <property type="nucleotide sequence ID" value="NZ_BMHF01000002.1"/>
</dbReference>
<keyword evidence="3" id="KW-0663">Pyridoxal phosphate</keyword>